<dbReference type="Ensembl" id="ENSPKIT00000025297.1">
    <property type="protein sequence ID" value="ENSPKIP00000001378.1"/>
    <property type="gene ID" value="ENSPKIG00000019696.1"/>
</dbReference>
<evidence type="ECO:0000313" key="2">
    <source>
        <dbReference type="Ensembl" id="ENSPKIP00000001378.1"/>
    </source>
</evidence>
<sequence length="204" mass="21292">MGTSPRLSIYPLSRVLGKPCHTSHSSSIRGSVKQAGAPERDTASDSTRPVSTGVTASGDPSTGVTANGDPSLCTRPVSTGVTASGDPSLCHALSTCPVSTGVTASGDPSLCHALSTCPVSTGITARGGERGPPQYVSCEHQHHSKWGPLSMMCPQYASCEHRHHSKWGALCVTCPQYASCYHRRHSMGRRAGIPLRDVPSVCVL</sequence>
<accession>A0A3B3Q5E5</accession>
<dbReference type="AlphaFoldDB" id="A0A3B3Q5E5"/>
<reference evidence="2" key="2">
    <citation type="submission" date="2025-09" db="UniProtKB">
        <authorList>
            <consortium name="Ensembl"/>
        </authorList>
    </citation>
    <scope>IDENTIFICATION</scope>
</reference>
<dbReference type="Proteomes" id="UP000261540">
    <property type="component" value="Unplaced"/>
</dbReference>
<feature type="compositionally biased region" description="Polar residues" evidence="1">
    <location>
        <begin position="44"/>
        <end position="65"/>
    </location>
</feature>
<organism evidence="2 3">
    <name type="scientific">Paramormyrops kingsleyae</name>
    <dbReference type="NCBI Taxonomy" id="1676925"/>
    <lineage>
        <taxon>Eukaryota</taxon>
        <taxon>Metazoa</taxon>
        <taxon>Chordata</taxon>
        <taxon>Craniata</taxon>
        <taxon>Vertebrata</taxon>
        <taxon>Euteleostomi</taxon>
        <taxon>Actinopterygii</taxon>
        <taxon>Neopterygii</taxon>
        <taxon>Teleostei</taxon>
        <taxon>Osteoglossocephala</taxon>
        <taxon>Osteoglossomorpha</taxon>
        <taxon>Osteoglossiformes</taxon>
        <taxon>Mormyridae</taxon>
        <taxon>Paramormyrops</taxon>
    </lineage>
</organism>
<reference evidence="2" key="1">
    <citation type="submission" date="2025-08" db="UniProtKB">
        <authorList>
            <consortium name="Ensembl"/>
        </authorList>
    </citation>
    <scope>IDENTIFICATION</scope>
</reference>
<keyword evidence="3" id="KW-1185">Reference proteome</keyword>
<proteinExistence type="predicted"/>
<evidence type="ECO:0000256" key="1">
    <source>
        <dbReference type="SAM" id="MobiDB-lite"/>
    </source>
</evidence>
<protein>
    <submittedName>
        <fullName evidence="2">Uncharacterized protein</fullName>
    </submittedName>
</protein>
<feature type="region of interest" description="Disordered" evidence="1">
    <location>
        <begin position="18"/>
        <end position="71"/>
    </location>
</feature>
<name>A0A3B3Q5E5_9TELE</name>
<evidence type="ECO:0000313" key="3">
    <source>
        <dbReference type="Proteomes" id="UP000261540"/>
    </source>
</evidence>